<dbReference type="SUPFAM" id="SSF47694">
    <property type="entry name" value="Cytochrome c oxidase subunit h"/>
    <property type="match status" value="1"/>
</dbReference>
<dbReference type="Gene3D" id="1.10.10.140">
    <property type="entry name" value="Cytochrome c oxidase, subunit VIb"/>
    <property type="match status" value="1"/>
</dbReference>
<dbReference type="OrthoDB" id="16284at2759"/>
<evidence type="ECO:0000313" key="6">
    <source>
        <dbReference type="Proteomes" id="UP000274504"/>
    </source>
</evidence>
<dbReference type="Pfam" id="PF02297">
    <property type="entry name" value="COX6B"/>
    <property type="match status" value="1"/>
</dbReference>
<dbReference type="STRING" id="6216.A0A0R3SH82"/>
<protein>
    <submittedName>
        <fullName evidence="8">Cytochrome c oxidase assembly factor 6</fullName>
    </submittedName>
</protein>
<dbReference type="AlphaFoldDB" id="A0A0R3SH82"/>
<proteinExistence type="predicted"/>
<reference evidence="8" key="1">
    <citation type="submission" date="2017-02" db="UniProtKB">
        <authorList>
            <consortium name="WormBaseParasite"/>
        </authorList>
    </citation>
    <scope>IDENTIFICATION</scope>
</reference>
<evidence type="ECO:0000313" key="7">
    <source>
        <dbReference type="Proteomes" id="UP000321570"/>
    </source>
</evidence>
<dbReference type="Proteomes" id="UP000321570">
    <property type="component" value="Unassembled WGS sequence"/>
</dbReference>
<dbReference type="WBParaSite" id="HDID_0000429701-mRNA-1">
    <property type="protein sequence ID" value="HDID_0000429701-mRNA-1"/>
    <property type="gene ID" value="HDID_0000429701"/>
</dbReference>
<comment type="subcellular location">
    <subcellularLocation>
        <location evidence="1">Mitochondrion</location>
    </subcellularLocation>
</comment>
<sequence length="93" mass="11078">MSETGEGPKKVPVWKTIHLRGNREGCWAARDEFYKCVLEVQRLKMKHPFDPIDYSSCRDLRNYYRSVCPGTWIKIFDRQHNYKPGKDVEDENL</sequence>
<evidence type="ECO:0000313" key="5">
    <source>
        <dbReference type="EMBL" id="VUZ39017.1"/>
    </source>
</evidence>
<evidence type="ECO:0000313" key="8">
    <source>
        <dbReference type="WBParaSite" id="HDID_0000429701-mRNA-1"/>
    </source>
</evidence>
<evidence type="ECO:0000256" key="3">
    <source>
        <dbReference type="ARBA" id="ARBA00023157"/>
    </source>
</evidence>
<evidence type="ECO:0000256" key="2">
    <source>
        <dbReference type="ARBA" id="ARBA00023128"/>
    </source>
</evidence>
<dbReference type="InterPro" id="IPR048280">
    <property type="entry name" value="COX6B-like"/>
</dbReference>
<dbReference type="EMBL" id="CABIJS010000011">
    <property type="protein sequence ID" value="VUZ39017.1"/>
    <property type="molecule type" value="Genomic_DNA"/>
</dbReference>
<reference evidence="5 7" key="3">
    <citation type="submission" date="2019-07" db="EMBL/GenBank/DDBJ databases">
        <authorList>
            <person name="Jastrzebski P J."/>
            <person name="Paukszto L."/>
            <person name="Jastrzebski P J."/>
        </authorList>
    </citation>
    <scope>NUCLEOTIDE SEQUENCE [LARGE SCALE GENOMIC DNA]</scope>
    <source>
        <strain evidence="5 7">WMS-il1</strain>
    </source>
</reference>
<gene>
    <name evidence="4" type="ORF">HDID_LOCUS4295</name>
    <name evidence="5" type="ORF">WMSIL1_LOCUS358</name>
</gene>
<evidence type="ECO:0000313" key="4">
    <source>
        <dbReference type="EMBL" id="VDL46965.1"/>
    </source>
</evidence>
<evidence type="ECO:0000256" key="1">
    <source>
        <dbReference type="ARBA" id="ARBA00004173"/>
    </source>
</evidence>
<accession>A0A0R3SH82</accession>
<dbReference type="EMBL" id="UYSG01001590">
    <property type="protein sequence ID" value="VDL46965.1"/>
    <property type="molecule type" value="Genomic_DNA"/>
</dbReference>
<keyword evidence="7" id="KW-1185">Reference proteome</keyword>
<name>A0A0R3SH82_HYMDI</name>
<keyword evidence="3" id="KW-1015">Disulfide bond</keyword>
<dbReference type="Proteomes" id="UP000274504">
    <property type="component" value="Unassembled WGS sequence"/>
</dbReference>
<dbReference type="InterPro" id="IPR036549">
    <property type="entry name" value="CX6/COA6-like_sf"/>
</dbReference>
<organism evidence="8">
    <name type="scientific">Hymenolepis diminuta</name>
    <name type="common">Rat tapeworm</name>
    <dbReference type="NCBI Taxonomy" id="6216"/>
    <lineage>
        <taxon>Eukaryota</taxon>
        <taxon>Metazoa</taxon>
        <taxon>Spiralia</taxon>
        <taxon>Lophotrochozoa</taxon>
        <taxon>Platyhelminthes</taxon>
        <taxon>Cestoda</taxon>
        <taxon>Eucestoda</taxon>
        <taxon>Cyclophyllidea</taxon>
        <taxon>Hymenolepididae</taxon>
        <taxon>Hymenolepis</taxon>
    </lineage>
</organism>
<keyword evidence="2" id="KW-0496">Mitochondrion</keyword>
<reference evidence="4 6" key="2">
    <citation type="submission" date="2018-11" db="EMBL/GenBank/DDBJ databases">
        <authorList>
            <consortium name="Pathogen Informatics"/>
        </authorList>
    </citation>
    <scope>NUCLEOTIDE SEQUENCE [LARGE SCALE GENOMIC DNA]</scope>
</reference>
<dbReference type="GO" id="GO:0005739">
    <property type="term" value="C:mitochondrion"/>
    <property type="evidence" value="ECO:0007669"/>
    <property type="project" value="UniProtKB-SubCell"/>
</dbReference>